<proteinExistence type="predicted"/>
<protein>
    <submittedName>
        <fullName evidence="3">TniQ family protein</fullName>
    </submittedName>
</protein>
<feature type="region of interest" description="Disordered" evidence="1">
    <location>
        <begin position="248"/>
        <end position="347"/>
    </location>
</feature>
<keyword evidence="4" id="KW-1185">Reference proteome</keyword>
<dbReference type="InterPro" id="IPR009492">
    <property type="entry name" value="TniQ"/>
</dbReference>
<organism evidence="3 4">
    <name type="scientific">Actinomadura alba</name>
    <dbReference type="NCBI Taxonomy" id="406431"/>
    <lineage>
        <taxon>Bacteria</taxon>
        <taxon>Bacillati</taxon>
        <taxon>Actinomycetota</taxon>
        <taxon>Actinomycetes</taxon>
        <taxon>Streptosporangiales</taxon>
        <taxon>Thermomonosporaceae</taxon>
        <taxon>Actinomadura</taxon>
    </lineage>
</organism>
<gene>
    <name evidence="3" type="ORF">HKK74_17395</name>
</gene>
<sequence length="347" mass="37388">MRSGRSRRWPLHPPPAPGEALSSWLARLAAPYDLSVRELLDHNLGPASTPAATVEQDAVDWDPPPEILEALAERTGTETAELRLMTVAGWVPWLADTLDPDQAPDAFHIYTRQDSVLLRRGEAGTNTVGRWLPWLPVDREPRRAPPRVCPVCATDPARGVALTAGLLLMLSCPDHGCLLEPEGSVRIGLVLGEPTPARPAPEPVAAVDRLTWEGLTTGTVTLPARPVHLGVWLRLLRTLIDEVSISTSRLRAASAPPPRASWTKSGRPAAARRAAASRYGARTNNCAITSKTRCPPPPPPRSAWPRPERSPPVARSGRSWPLPSIGPSTTATLRSRPQPHATTSGGN</sequence>
<evidence type="ECO:0000256" key="1">
    <source>
        <dbReference type="SAM" id="MobiDB-lite"/>
    </source>
</evidence>
<evidence type="ECO:0000313" key="3">
    <source>
        <dbReference type="EMBL" id="MBC6467261.1"/>
    </source>
</evidence>
<reference evidence="3 4" key="1">
    <citation type="submission" date="2020-06" db="EMBL/GenBank/DDBJ databases">
        <title>Actinomadura xiongansis sp. nov., isolated from soil of Baiyangdian.</title>
        <authorList>
            <person name="Zhang X."/>
        </authorList>
    </citation>
    <scope>NUCLEOTIDE SEQUENCE [LARGE SCALE GENOMIC DNA]</scope>
    <source>
        <strain evidence="3 4">HBUM206468</strain>
    </source>
</reference>
<feature type="compositionally biased region" description="Polar residues" evidence="1">
    <location>
        <begin position="283"/>
        <end position="292"/>
    </location>
</feature>
<dbReference type="RefSeq" id="WP_187244279.1">
    <property type="nucleotide sequence ID" value="NZ_BAAAOK010000005.1"/>
</dbReference>
<feature type="compositionally biased region" description="Polar residues" evidence="1">
    <location>
        <begin position="326"/>
        <end position="347"/>
    </location>
</feature>
<feature type="compositionally biased region" description="Low complexity" evidence="1">
    <location>
        <begin position="267"/>
        <end position="282"/>
    </location>
</feature>
<dbReference type="EMBL" id="JABVEC010000012">
    <property type="protein sequence ID" value="MBC6467261.1"/>
    <property type="molecule type" value="Genomic_DNA"/>
</dbReference>
<comment type="caution">
    <text evidence="3">The sequence shown here is derived from an EMBL/GenBank/DDBJ whole genome shotgun (WGS) entry which is preliminary data.</text>
</comment>
<name>A0ABR7LR80_9ACTN</name>
<evidence type="ECO:0000259" key="2">
    <source>
        <dbReference type="Pfam" id="PF06527"/>
    </source>
</evidence>
<accession>A0ABR7LR80</accession>
<evidence type="ECO:0000313" key="4">
    <source>
        <dbReference type="Proteomes" id="UP000805614"/>
    </source>
</evidence>
<dbReference type="Proteomes" id="UP000805614">
    <property type="component" value="Unassembled WGS sequence"/>
</dbReference>
<feature type="domain" description="TniQ" evidence="2">
    <location>
        <begin position="10"/>
        <end position="179"/>
    </location>
</feature>
<dbReference type="Pfam" id="PF06527">
    <property type="entry name" value="TniQ"/>
    <property type="match status" value="1"/>
</dbReference>